<evidence type="ECO:0000259" key="3">
    <source>
        <dbReference type="PROSITE" id="PS50011"/>
    </source>
</evidence>
<dbReference type="InterPro" id="IPR027417">
    <property type="entry name" value="P-loop_NTPase"/>
</dbReference>
<dbReference type="InterPro" id="IPR000719">
    <property type="entry name" value="Prot_kinase_dom"/>
</dbReference>
<evidence type="ECO:0000256" key="2">
    <source>
        <dbReference type="SAM" id="MobiDB-lite"/>
    </source>
</evidence>
<feature type="domain" description="GGDEF" evidence="4">
    <location>
        <begin position="1499"/>
        <end position="1634"/>
    </location>
</feature>
<dbReference type="InterPro" id="IPR003018">
    <property type="entry name" value="GAF"/>
</dbReference>
<dbReference type="EMBL" id="JAEACQ010000235">
    <property type="protein sequence ID" value="MBL7629728.1"/>
    <property type="molecule type" value="Genomic_DNA"/>
</dbReference>
<evidence type="ECO:0000256" key="1">
    <source>
        <dbReference type="ARBA" id="ARBA00004167"/>
    </source>
</evidence>
<dbReference type="InterPro" id="IPR011009">
    <property type="entry name" value="Kinase-like_dom_sf"/>
</dbReference>
<dbReference type="PANTHER" id="PTHR43642:SF1">
    <property type="entry name" value="HYBRID SIGNAL TRANSDUCTION HISTIDINE KINASE G"/>
    <property type="match status" value="1"/>
</dbReference>
<dbReference type="PANTHER" id="PTHR43642">
    <property type="entry name" value="HYBRID SIGNAL TRANSDUCTION HISTIDINE KINASE G"/>
    <property type="match status" value="1"/>
</dbReference>
<dbReference type="InterPro" id="IPR041664">
    <property type="entry name" value="AAA_16"/>
</dbReference>
<dbReference type="SUPFAM" id="SSF56112">
    <property type="entry name" value="Protein kinase-like (PK-like)"/>
    <property type="match status" value="1"/>
</dbReference>
<dbReference type="FunFam" id="3.30.70.270:FF:000001">
    <property type="entry name" value="Diguanylate cyclase domain protein"/>
    <property type="match status" value="1"/>
</dbReference>
<dbReference type="Gene3D" id="3.30.70.270">
    <property type="match status" value="1"/>
</dbReference>
<dbReference type="Pfam" id="PF01590">
    <property type="entry name" value="GAF"/>
    <property type="match status" value="1"/>
</dbReference>
<feature type="region of interest" description="Disordered" evidence="2">
    <location>
        <begin position="270"/>
        <end position="291"/>
    </location>
</feature>
<dbReference type="InterPro" id="IPR053159">
    <property type="entry name" value="Hybrid_Histidine_Kinase"/>
</dbReference>
<feature type="region of interest" description="Disordered" evidence="2">
    <location>
        <begin position="1"/>
        <end position="26"/>
    </location>
</feature>
<dbReference type="Pfam" id="PF13191">
    <property type="entry name" value="AAA_16"/>
    <property type="match status" value="1"/>
</dbReference>
<dbReference type="SUPFAM" id="SSF52540">
    <property type="entry name" value="P-loop containing nucleoside triphosphate hydrolases"/>
    <property type="match status" value="1"/>
</dbReference>
<protein>
    <submittedName>
        <fullName evidence="5">Diguanylate cyclase</fullName>
    </submittedName>
</protein>
<dbReference type="GO" id="GO:0005524">
    <property type="term" value="F:ATP binding"/>
    <property type="evidence" value="ECO:0007669"/>
    <property type="project" value="InterPro"/>
</dbReference>
<dbReference type="RefSeq" id="WP_202999066.1">
    <property type="nucleotide sequence ID" value="NZ_JADWYU010000143.1"/>
</dbReference>
<dbReference type="GO" id="GO:0004672">
    <property type="term" value="F:protein kinase activity"/>
    <property type="evidence" value="ECO:0007669"/>
    <property type="project" value="InterPro"/>
</dbReference>
<feature type="domain" description="Protein kinase" evidence="3">
    <location>
        <begin position="1"/>
        <end position="266"/>
    </location>
</feature>
<dbReference type="SMART" id="SM00065">
    <property type="entry name" value="GAF"/>
    <property type="match status" value="1"/>
</dbReference>
<sequence>MRSKRSASGRDPPGAAREELLHESERTRVTRLVSPAGSVIRKEPLGPDAGRRLRHETEILGRLSGARGVVQLAAEEPPSERSILLADTGGTVLSELAVPVDPDELVRIAESLARAVAEMHRRGVVHRDINPANILVSRGRDALVLFDFALATTSAAQPEFAHQDEVVGTMAYLAPEQTGRTGRRVDQRADLYAVGATLYELATGTPPFGAGDPLRIIHDHLARRPVPPSDINPSIPAGLSSIIMHLLEKEPDDRYQSADGLVRDLASTRRGAAVPHPGKHDLPARPLTPSRLSGREEEIGELGAAFAEAMAGRCPGVLLSGAPGVGKTALANELRPIVAGNDGWYVAGKFDPYRRDQEYDGVRQAFRALGRLLLAEPDDCLVELRERLVRALRPNAGIISAIVPELAVLLEVPLETGDPMTAQARTQRGAVEILRAVASRKRPVVMFIDDLQWAARTPLGFVDLVFGGGEPIEGLLLVGAYREGEVDAAHVLAPMLARWRRAPSGPRHLRLGNLAPAGQAAMVADLLHLAEEPATELARLIAPHAGGNPYDTVELLGALRHDGVLTPGEEGWRWDPTALRRQLGRVDVTALLADHVAALPSGTREVLAVMACLAGRVELDVVAAATGLAADEVERRLIPAFIDGVAVLECEGHRRDGHQNVRFHHDRAQEAVLGGLTPRALRALRLRLARRLAARPEFFTVAAQQYLLVADAVHAAAEQRLMVRLFRRAADEARVLSNYPLVERLLTAAIRLVDPADTDLLRALHTDRHAALYMLGRLDDAEEEYRTISGLCGDPAQRTSATVVQVSSLTNQGRAGEAMRLGLDQLRRLGLAVPDSRHLDTEIDRALDALYPWMGWTTESDDLRRPEVTDRSRTDAITLVNRLMPPAFFCDQAVMAWLTLQALRMWAQDGPERILVGPASHLALVTIARGGDYHTGYRLARRILTVAHARGYEPDVWQAQFLYVLSVSHWFEPLEATLSEARRALEGLLQGGDLQNACWTHYPLVYDQLDCAPTIEDFVAEVDEALAVAARTGNDHAEETFRTYQRLARVLRGEAVDSTADERAQLGTLAANPVAAANLHITRALAAAILDHPAELIRHTAAVMPLLPSIQAHYATAVARLLRALALAGQARAAEVGQHDTLLAELDETIAWLAARAADAPANFLHLLRLVEAERAWAAGAFREAIRKFDAAQRECSGRARPWHRALILERAARCYLAHGVEETGHMLLSAARRQYLAWGATAKVSQLDWAYPTPLAASTGLGTAARAPAADRRATVTTGTIDLLGIVATSQALSSQTSVEGLRAKVAGILSTMTGATGVHLLLRDQGETDWRVIMKDGGTIPLREARQRRLIPHTVVRYAERTSEPVVLADAVRDDRFRRDPYFVGLDRCALLAVPITIRGALRAMLLLENRMIRGAFSAERLEGIMLIAGQLAVSLDNALVYESLERKVAERTRQLCAANERLEQLTVTDQLTGLANRRRLDEVLDAEWRRAGRQAAPIALAMVDVDYFKLYNDHFGHTTGDRCLRRVAACLARNTRDTDLAARYGGEEFAVVMPGADLAVATRLARHLCTAVTDLAEPHPLAADGIVTVSVGVTAITPAPGDDKTALVEVADAALYRAKHSGRNRVEAALARSRVSS</sequence>
<accession>A0A937UQ47</accession>
<dbReference type="GO" id="GO:0016020">
    <property type="term" value="C:membrane"/>
    <property type="evidence" value="ECO:0007669"/>
    <property type="project" value="UniProtKB-SubCell"/>
</dbReference>
<dbReference type="SMART" id="SM00267">
    <property type="entry name" value="GGDEF"/>
    <property type="match status" value="1"/>
</dbReference>
<dbReference type="CDD" id="cd14014">
    <property type="entry name" value="STKc_PknB_like"/>
    <property type="match status" value="1"/>
</dbReference>
<dbReference type="Gene3D" id="3.30.450.40">
    <property type="match status" value="1"/>
</dbReference>
<gene>
    <name evidence="5" type="ORF">I7412_21650</name>
</gene>
<comment type="subcellular location">
    <subcellularLocation>
        <location evidence="1">Membrane</location>
        <topology evidence="1">Single-pass membrane protein</topology>
    </subcellularLocation>
</comment>
<dbReference type="Pfam" id="PF00069">
    <property type="entry name" value="Pkinase"/>
    <property type="match status" value="1"/>
</dbReference>
<dbReference type="SUPFAM" id="SSF55781">
    <property type="entry name" value="GAF domain-like"/>
    <property type="match status" value="1"/>
</dbReference>
<comment type="caution">
    <text evidence="5">The sequence shown here is derived from an EMBL/GenBank/DDBJ whole genome shotgun (WGS) entry which is preliminary data.</text>
</comment>
<dbReference type="InterPro" id="IPR043128">
    <property type="entry name" value="Rev_trsase/Diguanyl_cyclase"/>
</dbReference>
<keyword evidence="6" id="KW-1185">Reference proteome</keyword>
<dbReference type="SUPFAM" id="SSF55073">
    <property type="entry name" value="Nucleotide cyclase"/>
    <property type="match status" value="1"/>
</dbReference>
<dbReference type="NCBIfam" id="TIGR00254">
    <property type="entry name" value="GGDEF"/>
    <property type="match status" value="1"/>
</dbReference>
<dbReference type="InterPro" id="IPR000160">
    <property type="entry name" value="GGDEF_dom"/>
</dbReference>
<dbReference type="CDD" id="cd01949">
    <property type="entry name" value="GGDEF"/>
    <property type="match status" value="1"/>
</dbReference>
<feature type="compositionally biased region" description="Basic and acidic residues" evidence="2">
    <location>
        <begin position="16"/>
        <end position="26"/>
    </location>
</feature>
<proteinExistence type="predicted"/>
<evidence type="ECO:0000259" key="4">
    <source>
        <dbReference type="PROSITE" id="PS50887"/>
    </source>
</evidence>
<reference evidence="5" key="1">
    <citation type="submission" date="2020-12" db="EMBL/GenBank/DDBJ databases">
        <title>Genomic characterization of non-nitrogen-fixing Frankia strains.</title>
        <authorList>
            <person name="Carlos-Shanley C."/>
            <person name="Guerra T."/>
            <person name="Hahn D."/>
        </authorList>
    </citation>
    <scope>NUCLEOTIDE SEQUENCE</scope>
    <source>
        <strain evidence="5">CN6</strain>
    </source>
</reference>
<dbReference type="Gene3D" id="1.10.510.10">
    <property type="entry name" value="Transferase(Phosphotransferase) domain 1"/>
    <property type="match status" value="1"/>
</dbReference>
<organism evidence="5 6">
    <name type="scientific">Frankia nepalensis</name>
    <dbReference type="NCBI Taxonomy" id="1836974"/>
    <lineage>
        <taxon>Bacteria</taxon>
        <taxon>Bacillati</taxon>
        <taxon>Actinomycetota</taxon>
        <taxon>Actinomycetes</taxon>
        <taxon>Frankiales</taxon>
        <taxon>Frankiaceae</taxon>
        <taxon>Frankia</taxon>
    </lineage>
</organism>
<dbReference type="PROSITE" id="PS50011">
    <property type="entry name" value="PROTEIN_KINASE_DOM"/>
    <property type="match status" value="1"/>
</dbReference>
<dbReference type="SMART" id="SM00220">
    <property type="entry name" value="S_TKc"/>
    <property type="match status" value="1"/>
</dbReference>
<dbReference type="InterPro" id="IPR029787">
    <property type="entry name" value="Nucleotide_cyclase"/>
</dbReference>
<dbReference type="Gene3D" id="3.40.50.300">
    <property type="entry name" value="P-loop containing nucleotide triphosphate hydrolases"/>
    <property type="match status" value="1"/>
</dbReference>
<dbReference type="InterPro" id="IPR029016">
    <property type="entry name" value="GAF-like_dom_sf"/>
</dbReference>
<evidence type="ECO:0000313" key="5">
    <source>
        <dbReference type="EMBL" id="MBL7629728.1"/>
    </source>
</evidence>
<dbReference type="Pfam" id="PF00990">
    <property type="entry name" value="GGDEF"/>
    <property type="match status" value="1"/>
</dbReference>
<dbReference type="Proteomes" id="UP000604475">
    <property type="component" value="Unassembled WGS sequence"/>
</dbReference>
<name>A0A937UQ47_9ACTN</name>
<evidence type="ECO:0000313" key="6">
    <source>
        <dbReference type="Proteomes" id="UP000604475"/>
    </source>
</evidence>
<dbReference type="PROSITE" id="PS50887">
    <property type="entry name" value="GGDEF"/>
    <property type="match status" value="1"/>
</dbReference>